<dbReference type="InParanoid" id="B7P8V8"/>
<evidence type="ECO:0000313" key="1">
    <source>
        <dbReference type="EMBL" id="EEC03030.1"/>
    </source>
</evidence>
<dbReference type="EMBL" id="ABJB010429915">
    <property type="status" value="NOT_ANNOTATED_CDS"/>
    <property type="molecule type" value="Genomic_DNA"/>
</dbReference>
<organism>
    <name type="scientific">Ixodes scapularis</name>
    <name type="common">Black-legged tick</name>
    <name type="synonym">Deer tick</name>
    <dbReference type="NCBI Taxonomy" id="6945"/>
    <lineage>
        <taxon>Eukaryota</taxon>
        <taxon>Metazoa</taxon>
        <taxon>Ecdysozoa</taxon>
        <taxon>Arthropoda</taxon>
        <taxon>Chelicerata</taxon>
        <taxon>Arachnida</taxon>
        <taxon>Acari</taxon>
        <taxon>Parasitiformes</taxon>
        <taxon>Ixodida</taxon>
        <taxon>Ixodoidea</taxon>
        <taxon>Ixodidae</taxon>
        <taxon>Ixodinae</taxon>
        <taxon>Ixodes</taxon>
    </lineage>
</organism>
<dbReference type="EMBL" id="DS660604">
    <property type="protein sequence ID" value="EEC03030.1"/>
    <property type="molecule type" value="Genomic_DNA"/>
</dbReference>
<name>B7P8V8_IXOSC</name>
<proteinExistence type="predicted"/>
<dbReference type="AlphaFoldDB" id="B7P8V8"/>
<evidence type="ECO:0000313" key="2">
    <source>
        <dbReference type="EnsemblMetazoa" id="ISCW002509-PA"/>
    </source>
</evidence>
<dbReference type="HOGENOM" id="CLU_1103804_0_0_1"/>
<dbReference type="VEuPathDB" id="VectorBase:ISCI002509"/>
<evidence type="ECO:0000313" key="3">
    <source>
        <dbReference type="Proteomes" id="UP000001555"/>
    </source>
</evidence>
<dbReference type="VEuPathDB" id="VectorBase:ISCP_032156"/>
<dbReference type="EnsemblMetazoa" id="ISCW002509-RA">
    <property type="protein sequence ID" value="ISCW002509-PA"/>
    <property type="gene ID" value="ISCW002509"/>
</dbReference>
<accession>B7P8V8</accession>
<reference evidence="2" key="2">
    <citation type="submission" date="2020-05" db="UniProtKB">
        <authorList>
            <consortium name="EnsemblMetazoa"/>
        </authorList>
    </citation>
    <scope>IDENTIFICATION</scope>
    <source>
        <strain evidence="2">wikel</strain>
    </source>
</reference>
<dbReference type="VEuPathDB" id="VectorBase:ISCW002509"/>
<dbReference type="PaxDb" id="6945-B7P8V8"/>
<keyword evidence="3" id="KW-1185">Reference proteome</keyword>
<reference evidence="1 3" key="1">
    <citation type="submission" date="2008-03" db="EMBL/GenBank/DDBJ databases">
        <title>Annotation of Ixodes scapularis.</title>
        <authorList>
            <consortium name="Ixodes scapularis Genome Project Consortium"/>
            <person name="Caler E."/>
            <person name="Hannick L.I."/>
            <person name="Bidwell S."/>
            <person name="Joardar V."/>
            <person name="Thiagarajan M."/>
            <person name="Amedeo P."/>
            <person name="Galinsky K.J."/>
            <person name="Schobel S."/>
            <person name="Inman J."/>
            <person name="Hostetler J."/>
            <person name="Miller J."/>
            <person name="Hammond M."/>
            <person name="Megy K."/>
            <person name="Lawson D."/>
            <person name="Kodira C."/>
            <person name="Sutton G."/>
            <person name="Meyer J."/>
            <person name="Hill C.A."/>
            <person name="Birren B."/>
            <person name="Nene V."/>
            <person name="Collins F."/>
            <person name="Alarcon-Chaidez F."/>
            <person name="Wikel S."/>
            <person name="Strausberg R."/>
        </authorList>
    </citation>
    <scope>NUCLEOTIDE SEQUENCE [LARGE SCALE GENOMIC DNA]</scope>
    <source>
        <strain evidence="3">Wikel</strain>
        <strain evidence="1">Wikel colony</strain>
    </source>
</reference>
<gene>
    <name evidence="1" type="ORF">IscW_ISCW002509</name>
</gene>
<protein>
    <submittedName>
        <fullName evidence="1 2">Uncharacterized protein</fullName>
    </submittedName>
</protein>
<sequence length="252" mass="27952">MATYRKGKEPRQKKVFLKLCRRHCPTWQHTKNAAWTIPKGVQPFTTCPSLQQPQRIQIHVPPHAQGYIPLIVGSPYANRVPYFGGFPFGRTNAVPTIVPDIAIGTGDSGHVSSRTQIFQNGMPASRVNANQDFTLITRVQKFDGDLLSINYTLNRDATQIENPKSSGGPGVSLSGKAAEAIKKAVRRFRPKIEVNSGKSKDIVVNTQIYQYGRPVSSAGVDSTREFVVITRVHNLQGRPLNIRYTFLPLTSN</sequence>
<dbReference type="Proteomes" id="UP000001555">
    <property type="component" value="Unassembled WGS sequence"/>
</dbReference>
<dbReference type="OrthoDB" id="6515913at2759"/>